<dbReference type="Gramene" id="ORUFI09G06000.1">
    <property type="protein sequence ID" value="ORUFI09G06000.1"/>
    <property type="gene ID" value="ORUFI09G06000"/>
</dbReference>
<keyword evidence="3" id="KW-1185">Reference proteome</keyword>
<dbReference type="HOGENOM" id="CLU_1398402_0_0_1"/>
<sequence length="195" mass="22031">MAQDGKLDLLLKTIEENEKRRVEAEERSRADLMELKKNLEVRIPLVEKKVDELGGTFQDLNKKVDLLESSITKKYEEIPSGIPLQGSPSQDTSWLVGFDTKAPDVDKMEYGEVVMDSASLGTAHEEVEYLNTVIDNPAAYNRPPREGLAAASKWQCELDGIAALAVGHRRCPDDLRNKPCSENKPCRYSRREIWE</sequence>
<evidence type="ECO:0000313" key="3">
    <source>
        <dbReference type="Proteomes" id="UP000008022"/>
    </source>
</evidence>
<organism evidence="2 3">
    <name type="scientific">Oryza rufipogon</name>
    <name type="common">Brownbeard rice</name>
    <name type="synonym">Asian wild rice</name>
    <dbReference type="NCBI Taxonomy" id="4529"/>
    <lineage>
        <taxon>Eukaryota</taxon>
        <taxon>Viridiplantae</taxon>
        <taxon>Streptophyta</taxon>
        <taxon>Embryophyta</taxon>
        <taxon>Tracheophyta</taxon>
        <taxon>Spermatophyta</taxon>
        <taxon>Magnoliopsida</taxon>
        <taxon>Liliopsida</taxon>
        <taxon>Poales</taxon>
        <taxon>Poaceae</taxon>
        <taxon>BOP clade</taxon>
        <taxon>Oryzoideae</taxon>
        <taxon>Oryzeae</taxon>
        <taxon>Oryzinae</taxon>
        <taxon>Oryza</taxon>
    </lineage>
</organism>
<dbReference type="AlphaFoldDB" id="A0A0E0QPP0"/>
<reference evidence="3" key="1">
    <citation type="submission" date="2013-06" db="EMBL/GenBank/DDBJ databases">
        <authorList>
            <person name="Zhao Q."/>
        </authorList>
    </citation>
    <scope>NUCLEOTIDE SEQUENCE</scope>
    <source>
        <strain evidence="3">cv. W1943</strain>
    </source>
</reference>
<proteinExistence type="predicted"/>
<name>A0A0E0QPP0_ORYRU</name>
<keyword evidence="1" id="KW-0175">Coiled coil</keyword>
<evidence type="ECO:0000256" key="1">
    <source>
        <dbReference type="SAM" id="Coils"/>
    </source>
</evidence>
<dbReference type="EnsemblPlants" id="ORUFI09G06000.1">
    <property type="protein sequence ID" value="ORUFI09G06000.1"/>
    <property type="gene ID" value="ORUFI09G06000"/>
</dbReference>
<evidence type="ECO:0000313" key="2">
    <source>
        <dbReference type="EnsemblPlants" id="ORUFI09G06000.1"/>
    </source>
</evidence>
<reference evidence="2" key="2">
    <citation type="submission" date="2015-06" db="UniProtKB">
        <authorList>
            <consortium name="EnsemblPlants"/>
        </authorList>
    </citation>
    <scope>IDENTIFICATION</scope>
</reference>
<dbReference type="Proteomes" id="UP000008022">
    <property type="component" value="Unassembled WGS sequence"/>
</dbReference>
<accession>A0A0E0QPP0</accession>
<protein>
    <submittedName>
        <fullName evidence="2">Uncharacterized protein</fullName>
    </submittedName>
</protein>
<feature type="coiled-coil region" evidence="1">
    <location>
        <begin position="7"/>
        <end position="42"/>
    </location>
</feature>